<dbReference type="RefSeq" id="WP_111393182.1">
    <property type="nucleotide sequence ID" value="NZ_QKTX01000008.1"/>
</dbReference>
<organism evidence="1 2">
    <name type="scientific">Algoriphagus aquaeductus</name>
    <dbReference type="NCBI Taxonomy" id="475299"/>
    <lineage>
        <taxon>Bacteria</taxon>
        <taxon>Pseudomonadati</taxon>
        <taxon>Bacteroidota</taxon>
        <taxon>Cytophagia</taxon>
        <taxon>Cytophagales</taxon>
        <taxon>Cyclobacteriaceae</taxon>
        <taxon>Algoriphagus</taxon>
    </lineage>
</organism>
<dbReference type="EMBL" id="QKTX01000008">
    <property type="protein sequence ID" value="PZV82913.1"/>
    <property type="molecule type" value="Genomic_DNA"/>
</dbReference>
<accession>A0A326RT84</accession>
<keyword evidence="2" id="KW-1185">Reference proteome</keyword>
<name>A0A326RT84_9BACT</name>
<dbReference type="Pfam" id="PF14391">
    <property type="entry name" value="DUF4421"/>
    <property type="match status" value="1"/>
</dbReference>
<protein>
    <submittedName>
        <fullName evidence="1">Uncharacterized protein DUF4421</fullName>
    </submittedName>
</protein>
<reference evidence="1 2" key="1">
    <citation type="submission" date="2018-06" db="EMBL/GenBank/DDBJ databases">
        <title>Genomic Encyclopedia of Archaeal and Bacterial Type Strains, Phase II (KMG-II): from individual species to whole genera.</title>
        <authorList>
            <person name="Goeker M."/>
        </authorList>
    </citation>
    <scope>NUCLEOTIDE SEQUENCE [LARGE SCALE GENOMIC DNA]</scope>
    <source>
        <strain evidence="1 2">T4</strain>
    </source>
</reference>
<evidence type="ECO:0000313" key="1">
    <source>
        <dbReference type="EMBL" id="PZV82913.1"/>
    </source>
</evidence>
<gene>
    <name evidence="1" type="ORF">CLV31_108113</name>
</gene>
<dbReference type="Proteomes" id="UP000248917">
    <property type="component" value="Unassembled WGS sequence"/>
</dbReference>
<dbReference type="InterPro" id="IPR025535">
    <property type="entry name" value="DUF4421"/>
</dbReference>
<proteinExistence type="predicted"/>
<evidence type="ECO:0000313" key="2">
    <source>
        <dbReference type="Proteomes" id="UP000248917"/>
    </source>
</evidence>
<dbReference type="AlphaFoldDB" id="A0A326RT84"/>
<comment type="caution">
    <text evidence="1">The sequence shown here is derived from an EMBL/GenBank/DDBJ whole genome shotgun (WGS) entry which is preliminary data.</text>
</comment>
<sequence>MERSVFLIFLLVLLGSSLVSGQSKIDSAYISYDEEVMVTRFYFSKKFTDFKIPEKEVRYRPNTGLNAGLGFTYQKFTLNVAFPPSFLNPNREKDFPRFLDLQGHFYPVNWMVDFFGQFYSGYKIPDWQGSGKPYLRPDIGLLKVGIHVNYVFFGDRISINAAMHQSEIQKKSAISPLVGFEVYRARVSGDSLIIPEELAPDFNYSRADFMHLGPNVGVLGTLVFGKGFFVTGAFSGNLGAGHSWLDGGNGERESDWSILLGYHFRGYIGYNSSRFGFNLNYVYKNLNLNPIRELEQSADTGNYRLNFVYKIRPGEKFSKTFGKFNPTRIL</sequence>
<dbReference type="OrthoDB" id="669053at2"/>